<keyword evidence="3" id="KW-1185">Reference proteome</keyword>
<proteinExistence type="predicted"/>
<protein>
    <recommendedName>
        <fullName evidence="1">F-box domain-containing protein</fullName>
    </recommendedName>
</protein>
<dbReference type="InterPro" id="IPR053197">
    <property type="entry name" value="F-box_SCFL_complex_component"/>
</dbReference>
<comment type="caution">
    <text evidence="2">The sequence shown here is derived from an EMBL/GenBank/DDBJ whole genome shotgun (WGS) entry which is preliminary data.</text>
</comment>
<evidence type="ECO:0000259" key="1">
    <source>
        <dbReference type="PROSITE" id="PS50181"/>
    </source>
</evidence>
<accession>A0AAU9LGM7</accession>
<dbReference type="InterPro" id="IPR036047">
    <property type="entry name" value="F-box-like_dom_sf"/>
</dbReference>
<dbReference type="EMBL" id="CAKMRJ010000001">
    <property type="protein sequence ID" value="CAH1415163.1"/>
    <property type="molecule type" value="Genomic_DNA"/>
</dbReference>
<organism evidence="2 3">
    <name type="scientific">Lactuca virosa</name>
    <dbReference type="NCBI Taxonomy" id="75947"/>
    <lineage>
        <taxon>Eukaryota</taxon>
        <taxon>Viridiplantae</taxon>
        <taxon>Streptophyta</taxon>
        <taxon>Embryophyta</taxon>
        <taxon>Tracheophyta</taxon>
        <taxon>Spermatophyta</taxon>
        <taxon>Magnoliopsida</taxon>
        <taxon>eudicotyledons</taxon>
        <taxon>Gunneridae</taxon>
        <taxon>Pentapetalae</taxon>
        <taxon>asterids</taxon>
        <taxon>campanulids</taxon>
        <taxon>Asterales</taxon>
        <taxon>Asteraceae</taxon>
        <taxon>Cichorioideae</taxon>
        <taxon>Cichorieae</taxon>
        <taxon>Lactucinae</taxon>
        <taxon>Lactuca</taxon>
    </lineage>
</organism>
<evidence type="ECO:0000313" key="2">
    <source>
        <dbReference type="EMBL" id="CAH1415163.1"/>
    </source>
</evidence>
<dbReference type="InterPro" id="IPR032675">
    <property type="entry name" value="LRR_dom_sf"/>
</dbReference>
<name>A0AAU9LGM7_9ASTR</name>
<dbReference type="PANTHER" id="PTHR34223">
    <property type="entry name" value="OS11G0201299 PROTEIN"/>
    <property type="match status" value="1"/>
</dbReference>
<dbReference type="Gene3D" id="1.20.1280.50">
    <property type="match status" value="1"/>
</dbReference>
<dbReference type="SUPFAM" id="SSF81383">
    <property type="entry name" value="F-box domain"/>
    <property type="match status" value="1"/>
</dbReference>
<dbReference type="Proteomes" id="UP001157418">
    <property type="component" value="Unassembled WGS sequence"/>
</dbReference>
<dbReference type="InterPro" id="IPR001810">
    <property type="entry name" value="F-box_dom"/>
</dbReference>
<dbReference type="Pfam" id="PF00646">
    <property type="entry name" value="F-box"/>
    <property type="match status" value="1"/>
</dbReference>
<dbReference type="SMART" id="SM00256">
    <property type="entry name" value="FBOX"/>
    <property type="match status" value="1"/>
</dbReference>
<dbReference type="PANTHER" id="PTHR34223:SF101">
    <property type="entry name" value="F-BOX DOMAIN-CONTAINING PROTEIN"/>
    <property type="match status" value="1"/>
</dbReference>
<dbReference type="PROSITE" id="PS50181">
    <property type="entry name" value="FBOX"/>
    <property type="match status" value="1"/>
</dbReference>
<evidence type="ECO:0000313" key="3">
    <source>
        <dbReference type="Proteomes" id="UP001157418"/>
    </source>
</evidence>
<feature type="domain" description="F-box" evidence="1">
    <location>
        <begin position="5"/>
        <end position="55"/>
    </location>
</feature>
<sequence>MTAEEDRLNSLPDEIIHKIVSFISLREAIGVSVLSSRWRRIWTSMPYLNFSIQDLFPKFVSNVFSRRNCQTQVDSVKLVVGVPFHDELFKRILDYAFSHNVQQLSITCNIGSRLSLYSPWSIEHLLLSTGALSASSLFMEKPIQVQDLPSLTTLHLDEITLSDKCTDLFSKFTNLSNLSLSRCSMEGTNVLNICHPRISSLTLEQTYWRLEAIKVVAPQLKNLSIKFCSGKSLMKISASGLNSLVIKGGSRIQLSTQGFPSLEKADLCIFRPTKADAHKIVCLLQKLHTVKFLTLNLEILELLSSSMEPISHQPSPFANLKILKFLTSYPTTVYMEVQPYENVTTSTEIKNNLQDIFPSAIFTMISCEEIRGMRNIVSAQQLIAELRMLLEKCKALGYTNKAQMGHTNAPMESCKTQVNKQWTQSPLEMQWHSGEKMTQIYDQRNIEGLLGKKLQRIERLLTGLHVSKSLVMQAISSSVCEEADDIKKYTLECMKIRYNKKPWRFNV</sequence>
<dbReference type="AlphaFoldDB" id="A0AAU9LGM7"/>
<gene>
    <name evidence="2" type="ORF">LVIROSA_LOCUS3029</name>
</gene>
<dbReference type="Gene3D" id="3.80.10.10">
    <property type="entry name" value="Ribonuclease Inhibitor"/>
    <property type="match status" value="1"/>
</dbReference>
<reference evidence="2 3" key="1">
    <citation type="submission" date="2022-01" db="EMBL/GenBank/DDBJ databases">
        <authorList>
            <person name="Xiong W."/>
            <person name="Schranz E."/>
        </authorList>
    </citation>
    <scope>NUCLEOTIDE SEQUENCE [LARGE SCALE GENOMIC DNA]</scope>
</reference>
<dbReference type="SUPFAM" id="SSF52058">
    <property type="entry name" value="L domain-like"/>
    <property type="match status" value="1"/>
</dbReference>